<dbReference type="AlphaFoldDB" id="A0A835NYV4"/>
<gene>
    <name evidence="3" type="ORF">IHE44_0004516</name>
    <name evidence="2" type="ORF">IHE44_004513</name>
</gene>
<comment type="caution">
    <text evidence="2">The sequence shown here is derived from an EMBL/GenBank/DDBJ whole genome shotgun (WGS) entry which is preliminary data.</text>
</comment>
<reference evidence="2" key="1">
    <citation type="submission" date="2020-10" db="EMBL/GenBank/DDBJ databases">
        <title>Feather gene expression reveals the developmental basis of iridescence in African starlings.</title>
        <authorList>
            <person name="Rubenstein D.R."/>
        </authorList>
    </citation>
    <scope>NUCLEOTIDE SEQUENCE</scope>
    <source>
        <strain evidence="2">SS15</strain>
        <tissue evidence="2">Liver</tissue>
    </source>
</reference>
<reference evidence="3" key="3">
    <citation type="submission" date="2022-01" db="EMBL/GenBank/DDBJ databases">
        <authorList>
            <person name="Rubenstein D.R."/>
        </authorList>
    </citation>
    <scope>NUCLEOTIDE SEQUENCE</scope>
    <source>
        <strain evidence="3">SS15</strain>
        <tissue evidence="3">Liver</tissue>
    </source>
</reference>
<evidence type="ECO:0000313" key="2">
    <source>
        <dbReference type="EMBL" id="KAG0126250.1"/>
    </source>
</evidence>
<reference evidence="3 4" key="2">
    <citation type="journal article" date="2021" name="J. Hered.">
        <title>Feather Gene Expression Elucidates the Developmental Basis of Plumage Iridescence in African Starlings.</title>
        <authorList>
            <person name="Rubenstein D.R."/>
            <person name="Corvelo A."/>
            <person name="MacManes M.D."/>
            <person name="Maia R."/>
            <person name="Narzisi G."/>
            <person name="Rousaki A."/>
            <person name="Vandenabeele P."/>
            <person name="Shawkey M.D."/>
            <person name="Solomon J."/>
        </authorList>
    </citation>
    <scope>NUCLEOTIDE SEQUENCE [LARGE SCALE GENOMIC DNA]</scope>
    <source>
        <strain evidence="3">SS15</strain>
    </source>
</reference>
<feature type="region of interest" description="Disordered" evidence="1">
    <location>
        <begin position="91"/>
        <end position="120"/>
    </location>
</feature>
<evidence type="ECO:0000313" key="4">
    <source>
        <dbReference type="Proteomes" id="UP000618051"/>
    </source>
</evidence>
<proteinExistence type="predicted"/>
<dbReference type="EMBL" id="JADDUC020000018">
    <property type="protein sequence ID" value="KAI1233344.1"/>
    <property type="molecule type" value="Genomic_DNA"/>
</dbReference>
<keyword evidence="4" id="KW-1185">Reference proteome</keyword>
<feature type="compositionally biased region" description="Polar residues" evidence="1">
    <location>
        <begin position="93"/>
        <end position="103"/>
    </location>
</feature>
<dbReference type="Proteomes" id="UP000618051">
    <property type="component" value="Unassembled WGS sequence"/>
</dbReference>
<name>A0A835NYV4_9PASS</name>
<accession>A0A835NYV4</accession>
<protein>
    <submittedName>
        <fullName evidence="2">Uncharacterized protein</fullName>
    </submittedName>
</protein>
<evidence type="ECO:0000256" key="1">
    <source>
        <dbReference type="SAM" id="MobiDB-lite"/>
    </source>
</evidence>
<dbReference type="EMBL" id="JADDUC010000019">
    <property type="protein sequence ID" value="KAG0126250.1"/>
    <property type="molecule type" value="Genomic_DNA"/>
</dbReference>
<organism evidence="2">
    <name type="scientific">Lamprotornis superbus</name>
    <dbReference type="NCBI Taxonomy" id="245042"/>
    <lineage>
        <taxon>Eukaryota</taxon>
        <taxon>Metazoa</taxon>
        <taxon>Chordata</taxon>
        <taxon>Craniata</taxon>
        <taxon>Vertebrata</taxon>
        <taxon>Euteleostomi</taxon>
        <taxon>Archelosauria</taxon>
        <taxon>Archosauria</taxon>
        <taxon>Dinosauria</taxon>
        <taxon>Saurischia</taxon>
        <taxon>Theropoda</taxon>
        <taxon>Coelurosauria</taxon>
        <taxon>Aves</taxon>
        <taxon>Neognathae</taxon>
        <taxon>Neoaves</taxon>
        <taxon>Telluraves</taxon>
        <taxon>Australaves</taxon>
        <taxon>Passeriformes</taxon>
        <taxon>Sturnidae</taxon>
        <taxon>Lamprotornis</taxon>
    </lineage>
</organism>
<sequence>MLDMVAKETMTALEHDLFCANSAPLRSARQKSQCPEPAGAPSAFLGNAIAGPGSADSRALLPCHSQLQGHWRAVIFHMPFFPHKHMKQRWAQVWNSPEQQSPGHGQGPAQPISIPERAVGKQEAQECAECLNNLSCPQCPQSPEPSKG</sequence>
<evidence type="ECO:0000313" key="3">
    <source>
        <dbReference type="EMBL" id="KAI1233344.1"/>
    </source>
</evidence>